<evidence type="ECO:0000313" key="2">
    <source>
        <dbReference type="Proteomes" id="UP000693738"/>
    </source>
</evidence>
<evidence type="ECO:0000313" key="1">
    <source>
        <dbReference type="EMBL" id="CAG7563628.1"/>
    </source>
</evidence>
<comment type="caution">
    <text evidence="1">The sequence shown here is derived from an EMBL/GenBank/DDBJ whole genome shotgun (WGS) entry which is preliminary data.</text>
</comment>
<dbReference type="Proteomes" id="UP000693738">
    <property type="component" value="Unassembled WGS sequence"/>
</dbReference>
<organism evidence="1 2">
    <name type="scientific">Fusarium equiseti</name>
    <name type="common">Fusarium scirpi</name>
    <dbReference type="NCBI Taxonomy" id="61235"/>
    <lineage>
        <taxon>Eukaryota</taxon>
        <taxon>Fungi</taxon>
        <taxon>Dikarya</taxon>
        <taxon>Ascomycota</taxon>
        <taxon>Pezizomycotina</taxon>
        <taxon>Sordariomycetes</taxon>
        <taxon>Hypocreomycetidae</taxon>
        <taxon>Hypocreales</taxon>
        <taxon>Nectriaceae</taxon>
        <taxon>Fusarium</taxon>
        <taxon>Fusarium incarnatum-equiseti species complex</taxon>
    </lineage>
</organism>
<evidence type="ECO:0008006" key="3">
    <source>
        <dbReference type="Google" id="ProtNLM"/>
    </source>
</evidence>
<accession>A0A8J2IT60</accession>
<name>A0A8J2IT60_FUSEQ</name>
<dbReference type="EMBL" id="CAJSTJ010000160">
    <property type="protein sequence ID" value="CAG7563628.1"/>
    <property type="molecule type" value="Genomic_DNA"/>
</dbReference>
<protein>
    <recommendedName>
        <fullName evidence="3">Fungal N-terminal domain-containing protein</fullName>
    </recommendedName>
</protein>
<dbReference type="AlphaFoldDB" id="A0A8J2IT60"/>
<proteinExistence type="predicted"/>
<gene>
    <name evidence="1" type="ORF">FEQUK3_LOCUS9351</name>
</gene>
<sequence>MEPVSLLIGIVPLCAQLAKTTTTINNLISTYKSAARELEALSNTLTDVATVCESLGDILYTTDPSKYHPSEARLFAALHGRIQECHDRLTDIQDIIQIVNGKRRGPFRNEGFLFLQFKDKISFCTKSHLMEVAILKETNSHRRSSAAVAPDRVSISGYIDTSPISTDVSRKSIPETTCVMKGWQRSLLGLAFIARTRMQKKTVNADGSGPSITEDYSTFTVGSPLSSRSIKVCITQDCFSPLYMTLQIPCVIQVFHQSSSLGERILNAYMDDDPEEIRQLLQQRSVTTTTLLGWYDHYDTGYTMLGLAAALTAPRILAFARSQMTMIEEREHFPDGPGVFNSMFKPCALKCVVDYINMRKNGMSPDELHSLLTGVRTFSQLKACTDAYLIWSPPTRGRFHKVLGIHVLKAFCSEHLLKLDVEDWASLISEHIVRGFDIYSDLHTDFDDYAVSTLASILRYPACSDVAVSNLHSWLDVLKLAGVEIGQYLDIETPQCFATWGASANHHMLARKDGSLINRVLRVQYSRGRLIPYWREEIDRACPIRELLIEFPRFLHSETMDSWASSMSILRLRRAWKAGENTELIYPEKLSWPVAPQMEDEYRPAYPRLLKDMTEEYKKASEWVTRQYYQRERRRERNLERKLLKGTRKKKSYERIAIPGSWVD</sequence>
<reference evidence="1" key="1">
    <citation type="submission" date="2021-05" db="EMBL/GenBank/DDBJ databases">
        <authorList>
            <person name="Khan N."/>
        </authorList>
    </citation>
    <scope>NUCLEOTIDE SEQUENCE</scope>
</reference>